<dbReference type="VEuPathDB" id="FungiDB:RhiirA1_482706"/>
<dbReference type="EMBL" id="LLXH01006761">
    <property type="protein sequence ID" value="PKC51902.1"/>
    <property type="molecule type" value="Genomic_DNA"/>
</dbReference>
<evidence type="ECO:0000313" key="2">
    <source>
        <dbReference type="Proteomes" id="UP000232688"/>
    </source>
</evidence>
<evidence type="ECO:0000313" key="1">
    <source>
        <dbReference type="EMBL" id="PKC51902.1"/>
    </source>
</evidence>
<comment type="caution">
    <text evidence="1">The sequence shown here is derived from an EMBL/GenBank/DDBJ whole genome shotgun (WGS) entry which is preliminary data.</text>
</comment>
<accession>A0A2N0QLG4</accession>
<reference evidence="1 2" key="1">
    <citation type="submission" date="2017-10" db="EMBL/GenBank/DDBJ databases">
        <title>Extensive intraspecific genome diversity in a model arbuscular mycorrhizal fungus.</title>
        <authorList>
            <person name="Chen E.C.H."/>
            <person name="Morin E."/>
            <person name="Baudet D."/>
            <person name="Noel J."/>
            <person name="Ndikumana S."/>
            <person name="Charron P."/>
            <person name="St-Onge C."/>
            <person name="Giorgi J."/>
            <person name="Grigoriev I.V."/>
            <person name="Roux C."/>
            <person name="Martin F.M."/>
            <person name="Corradi N."/>
        </authorList>
    </citation>
    <scope>NUCLEOTIDE SEQUENCE [LARGE SCALE GENOMIC DNA]</scope>
    <source>
        <strain evidence="1 2">A1</strain>
    </source>
</reference>
<reference evidence="1 2" key="2">
    <citation type="submission" date="2017-10" db="EMBL/GenBank/DDBJ databases">
        <title>Genome analyses suggest a sexual origin of heterokaryosis in a supposedly ancient asexual fungus.</title>
        <authorList>
            <person name="Corradi N."/>
            <person name="Sedzielewska K."/>
            <person name="Noel J."/>
            <person name="Charron P."/>
            <person name="Farinelli L."/>
            <person name="Marton T."/>
            <person name="Kruger M."/>
            <person name="Pelin A."/>
            <person name="Brachmann A."/>
            <person name="Corradi N."/>
        </authorList>
    </citation>
    <scope>NUCLEOTIDE SEQUENCE [LARGE SCALE GENOMIC DNA]</scope>
    <source>
        <strain evidence="1 2">A1</strain>
    </source>
</reference>
<proteinExistence type="predicted"/>
<name>A0A2N0QLG4_9GLOM</name>
<dbReference type="NCBIfam" id="NF002845">
    <property type="entry name" value="PRK03094.1"/>
    <property type="match status" value="1"/>
</dbReference>
<gene>
    <name evidence="1" type="ORF">RhiirA1_482706</name>
</gene>
<dbReference type="AlphaFoldDB" id="A0A2N0QLG4"/>
<organism evidence="1 2">
    <name type="scientific">Rhizophagus irregularis</name>
    <dbReference type="NCBI Taxonomy" id="588596"/>
    <lineage>
        <taxon>Eukaryota</taxon>
        <taxon>Fungi</taxon>
        <taxon>Fungi incertae sedis</taxon>
        <taxon>Mucoromycota</taxon>
        <taxon>Glomeromycotina</taxon>
        <taxon>Glomeromycetes</taxon>
        <taxon>Glomerales</taxon>
        <taxon>Glomeraceae</taxon>
        <taxon>Rhizophagus</taxon>
    </lineage>
</organism>
<protein>
    <submittedName>
        <fullName evidence="1">UPF0180-domain-containing protein</fullName>
    </submittedName>
</protein>
<dbReference type="Pfam" id="PF03698">
    <property type="entry name" value="UPF0180"/>
    <property type="match status" value="1"/>
</dbReference>
<sequence length="124" mass="13575">MSRVIGVEQSLSNVEAALQAKGYEVVQLRSEEDAKKCDACVITGTDEDVMGISNVVTEGSVIDARGLSADENGVLLNHLSRRFELFVKQNPAIRRKGNPGKTGIIIPKTPIANKEYHVKIIERK</sequence>
<dbReference type="InterPro" id="IPR005370">
    <property type="entry name" value="UPF0180"/>
</dbReference>
<dbReference type="Proteomes" id="UP000232688">
    <property type="component" value="Unassembled WGS sequence"/>
</dbReference>